<reference evidence="1 2" key="2">
    <citation type="journal article" date="2022" name="Mol. Ecol. Resour.">
        <title>The genomes of chicory, endive, great burdock and yacon provide insights into Asteraceae paleo-polyploidization history and plant inulin production.</title>
        <authorList>
            <person name="Fan W."/>
            <person name="Wang S."/>
            <person name="Wang H."/>
            <person name="Wang A."/>
            <person name="Jiang F."/>
            <person name="Liu H."/>
            <person name="Zhao H."/>
            <person name="Xu D."/>
            <person name="Zhang Y."/>
        </authorList>
    </citation>
    <scope>NUCLEOTIDE SEQUENCE [LARGE SCALE GENOMIC DNA]</scope>
    <source>
        <strain evidence="2">cv. Yunnan</strain>
        <tissue evidence="1">Leaves</tissue>
    </source>
</reference>
<sequence>MVQKRQLYEEEYDVSPKHLKLEHNCDLVPYLQFTKEDTPRRSDKDGGGFFKPNIGVENGIVSGKFTDLPVRSTKGDDCTLPGRLSTSSWTSSTISEEYAMSEAVPPLTSNYLLERSPQKQVSVPEWNEFNGDEIKFLGSFVIPMPENQTIHDNETVGRGRTECYCQNPGFTVCVKQHIKVSREILNARIGLKAFVDLGFDDMEEVVAEKWTEDDELLFHEVVYSNPVSSSGRNFWNHLAAEFSSRSNHEIVSYYFNVFMLRRRTELIQ</sequence>
<keyword evidence="2" id="KW-1185">Reference proteome</keyword>
<comment type="caution">
    <text evidence="1">The sequence shown here is derived from an EMBL/GenBank/DDBJ whole genome shotgun (WGS) entry which is preliminary data.</text>
</comment>
<gene>
    <name evidence="1" type="ORF">L1987_44790</name>
</gene>
<protein>
    <submittedName>
        <fullName evidence="1">Uncharacterized protein</fullName>
    </submittedName>
</protein>
<organism evidence="1 2">
    <name type="scientific">Smallanthus sonchifolius</name>
    <dbReference type="NCBI Taxonomy" id="185202"/>
    <lineage>
        <taxon>Eukaryota</taxon>
        <taxon>Viridiplantae</taxon>
        <taxon>Streptophyta</taxon>
        <taxon>Embryophyta</taxon>
        <taxon>Tracheophyta</taxon>
        <taxon>Spermatophyta</taxon>
        <taxon>Magnoliopsida</taxon>
        <taxon>eudicotyledons</taxon>
        <taxon>Gunneridae</taxon>
        <taxon>Pentapetalae</taxon>
        <taxon>asterids</taxon>
        <taxon>campanulids</taxon>
        <taxon>Asterales</taxon>
        <taxon>Asteraceae</taxon>
        <taxon>Asteroideae</taxon>
        <taxon>Heliantheae alliance</taxon>
        <taxon>Millerieae</taxon>
        <taxon>Smallanthus</taxon>
    </lineage>
</organism>
<name>A0ACB9GRL6_9ASTR</name>
<accession>A0ACB9GRL6</accession>
<dbReference type="Proteomes" id="UP001056120">
    <property type="component" value="Linkage Group LG14"/>
</dbReference>
<proteinExistence type="predicted"/>
<evidence type="ECO:0000313" key="1">
    <source>
        <dbReference type="EMBL" id="KAI3785666.1"/>
    </source>
</evidence>
<reference evidence="2" key="1">
    <citation type="journal article" date="2022" name="Mol. Ecol. Resour.">
        <title>The genomes of chicory, endive, great burdock and yacon provide insights into Asteraceae palaeo-polyploidization history and plant inulin production.</title>
        <authorList>
            <person name="Fan W."/>
            <person name="Wang S."/>
            <person name="Wang H."/>
            <person name="Wang A."/>
            <person name="Jiang F."/>
            <person name="Liu H."/>
            <person name="Zhao H."/>
            <person name="Xu D."/>
            <person name="Zhang Y."/>
        </authorList>
    </citation>
    <scope>NUCLEOTIDE SEQUENCE [LARGE SCALE GENOMIC DNA]</scope>
    <source>
        <strain evidence="2">cv. Yunnan</strain>
    </source>
</reference>
<dbReference type="EMBL" id="CM042031">
    <property type="protein sequence ID" value="KAI3785666.1"/>
    <property type="molecule type" value="Genomic_DNA"/>
</dbReference>
<evidence type="ECO:0000313" key="2">
    <source>
        <dbReference type="Proteomes" id="UP001056120"/>
    </source>
</evidence>